<keyword evidence="1" id="KW-0479">Metal-binding</keyword>
<dbReference type="InterPro" id="IPR004843">
    <property type="entry name" value="Calcineurin-like_PHP"/>
</dbReference>
<gene>
    <name evidence="5" type="ORF">A2469_00935</name>
</gene>
<dbReference type="Pfam" id="PF00149">
    <property type="entry name" value="Metallophos"/>
    <property type="match status" value="1"/>
</dbReference>
<comment type="caution">
    <text evidence="5">The sequence shown here is derived from an EMBL/GenBank/DDBJ whole genome shotgun (WGS) entry which is preliminary data.</text>
</comment>
<keyword evidence="2" id="KW-0378">Hydrolase</keyword>
<keyword evidence="3" id="KW-1133">Transmembrane helix</keyword>
<dbReference type="SUPFAM" id="SSF56300">
    <property type="entry name" value="Metallo-dependent phosphatases"/>
    <property type="match status" value="1"/>
</dbReference>
<accession>A0A1F6P034</accession>
<evidence type="ECO:0000313" key="5">
    <source>
        <dbReference type="EMBL" id="OGH89527.1"/>
    </source>
</evidence>
<dbReference type="Gene3D" id="3.60.21.10">
    <property type="match status" value="1"/>
</dbReference>
<evidence type="ECO:0000256" key="1">
    <source>
        <dbReference type="ARBA" id="ARBA00022723"/>
    </source>
</evidence>
<feature type="domain" description="Calcineurin-like phosphoesterase" evidence="4">
    <location>
        <begin position="83"/>
        <end position="264"/>
    </location>
</feature>
<evidence type="ECO:0000259" key="4">
    <source>
        <dbReference type="Pfam" id="PF00149"/>
    </source>
</evidence>
<dbReference type="EMBL" id="MFQY01000042">
    <property type="protein sequence ID" value="OGH89527.1"/>
    <property type="molecule type" value="Genomic_DNA"/>
</dbReference>
<sequence length="325" mass="36290">MDLFYDIVIIACVSATVLPAVILLYHRRKHPESWEYKNKNKSALFAATLLIGTFFLFYGSFVEPNLLTVNRQIIDLPGLEKPLKIALISDIHVGDFNKESDTQRIADLILSLNPDLVFVDGDHTFGNYKDDNRIDYLKPLGQVAKKIPTYAVHGNHEYGVGLYDSDIKKRFKLPNKSAEIAQAMRNLGVRYLINETEKITVNGESFLLFGGDEFLIDAVNYESLDKAKLENPELPIIALIHNPTAIYEASKHGIDLVLSGHTHGGQVRLPFIGPAGTIETDLPHAWYQGLVEYNGSKLFVTSGANESGARLRLFNPPEIVLLTIQ</sequence>
<evidence type="ECO:0000313" key="6">
    <source>
        <dbReference type="Proteomes" id="UP000178895"/>
    </source>
</evidence>
<dbReference type="PANTHER" id="PTHR31302">
    <property type="entry name" value="TRANSMEMBRANE PROTEIN WITH METALLOPHOSPHOESTERASE DOMAIN-RELATED"/>
    <property type="match status" value="1"/>
</dbReference>
<dbReference type="Proteomes" id="UP000178895">
    <property type="component" value="Unassembled WGS sequence"/>
</dbReference>
<dbReference type="InterPro" id="IPR029052">
    <property type="entry name" value="Metallo-depent_PP-like"/>
</dbReference>
<dbReference type="CDD" id="cd07385">
    <property type="entry name" value="MPP_YkuE_C"/>
    <property type="match status" value="1"/>
</dbReference>
<dbReference type="PANTHER" id="PTHR31302:SF31">
    <property type="entry name" value="PHOSPHODIESTERASE YAEI"/>
    <property type="match status" value="1"/>
</dbReference>
<feature type="transmembrane region" description="Helical" evidence="3">
    <location>
        <begin position="6"/>
        <end position="24"/>
    </location>
</feature>
<reference evidence="5 6" key="1">
    <citation type="journal article" date="2016" name="Nat. Commun.">
        <title>Thousands of microbial genomes shed light on interconnected biogeochemical processes in an aquifer system.</title>
        <authorList>
            <person name="Anantharaman K."/>
            <person name="Brown C.T."/>
            <person name="Hug L.A."/>
            <person name="Sharon I."/>
            <person name="Castelle C.J."/>
            <person name="Probst A.J."/>
            <person name="Thomas B.C."/>
            <person name="Singh A."/>
            <person name="Wilkins M.J."/>
            <person name="Karaoz U."/>
            <person name="Brodie E.L."/>
            <person name="Williams K.H."/>
            <person name="Hubbard S.S."/>
            <person name="Banfield J.F."/>
        </authorList>
    </citation>
    <scope>NUCLEOTIDE SEQUENCE [LARGE SCALE GENOMIC DNA]</scope>
</reference>
<evidence type="ECO:0000256" key="2">
    <source>
        <dbReference type="ARBA" id="ARBA00022801"/>
    </source>
</evidence>
<dbReference type="GO" id="GO:0008758">
    <property type="term" value="F:UDP-2,3-diacylglucosamine hydrolase activity"/>
    <property type="evidence" value="ECO:0007669"/>
    <property type="project" value="TreeGrafter"/>
</dbReference>
<keyword evidence="3" id="KW-0812">Transmembrane</keyword>
<keyword evidence="3" id="KW-0472">Membrane</keyword>
<dbReference type="GO" id="GO:0046872">
    <property type="term" value="F:metal ion binding"/>
    <property type="evidence" value="ECO:0007669"/>
    <property type="project" value="UniProtKB-KW"/>
</dbReference>
<dbReference type="InterPro" id="IPR051158">
    <property type="entry name" value="Metallophosphoesterase_sf"/>
</dbReference>
<dbReference type="GO" id="GO:0009245">
    <property type="term" value="P:lipid A biosynthetic process"/>
    <property type="evidence" value="ECO:0007669"/>
    <property type="project" value="TreeGrafter"/>
</dbReference>
<dbReference type="GO" id="GO:0016020">
    <property type="term" value="C:membrane"/>
    <property type="evidence" value="ECO:0007669"/>
    <property type="project" value="GOC"/>
</dbReference>
<protein>
    <recommendedName>
        <fullName evidence="4">Calcineurin-like phosphoesterase domain-containing protein</fullName>
    </recommendedName>
</protein>
<dbReference type="AlphaFoldDB" id="A0A1F6P034"/>
<proteinExistence type="predicted"/>
<feature type="transmembrane region" description="Helical" evidence="3">
    <location>
        <begin position="44"/>
        <end position="62"/>
    </location>
</feature>
<name>A0A1F6P034_9BACT</name>
<evidence type="ECO:0000256" key="3">
    <source>
        <dbReference type="SAM" id="Phobius"/>
    </source>
</evidence>
<organism evidence="5 6">
    <name type="scientific">Candidatus Magasanikbacteria bacterium RIFOXYC2_FULL_40_16</name>
    <dbReference type="NCBI Taxonomy" id="1798703"/>
    <lineage>
        <taxon>Bacteria</taxon>
        <taxon>Candidatus Magasanikiibacteriota</taxon>
    </lineage>
</organism>